<proteinExistence type="inferred from homology"/>
<comment type="catalytic activity">
    <reaction evidence="7">
        <text>a 4-hydroxy-3-methoxy-5-(all-trans-polyprenyl)benzoate + H(+) = a 2-methoxy-6-(all-trans-polyprenyl)phenol + CO2</text>
        <dbReference type="Rhea" id="RHEA:81179"/>
        <dbReference type="Rhea" id="RHEA-COMP:9551"/>
        <dbReference type="Rhea" id="RHEA-COMP:10931"/>
        <dbReference type="ChEBI" id="CHEBI:15378"/>
        <dbReference type="ChEBI" id="CHEBI:16526"/>
        <dbReference type="ChEBI" id="CHEBI:62731"/>
        <dbReference type="ChEBI" id="CHEBI:84443"/>
        <dbReference type="EC" id="4.1.1.130"/>
    </reaction>
</comment>
<dbReference type="AlphaFoldDB" id="A0A9N8YZ00"/>
<organism evidence="8 9">
    <name type="scientific">Paraglomus occultum</name>
    <dbReference type="NCBI Taxonomy" id="144539"/>
    <lineage>
        <taxon>Eukaryota</taxon>
        <taxon>Fungi</taxon>
        <taxon>Fungi incertae sedis</taxon>
        <taxon>Mucoromycota</taxon>
        <taxon>Glomeromycotina</taxon>
        <taxon>Glomeromycetes</taxon>
        <taxon>Paraglomerales</taxon>
        <taxon>Paraglomeraceae</taxon>
        <taxon>Paraglomus</taxon>
    </lineage>
</organism>
<protein>
    <recommendedName>
        <fullName evidence="6">4-hydroxy-3-methoxy-5-polyprenylbenzoate decarboxylase</fullName>
    </recommendedName>
</protein>
<keyword evidence="4 7" id="KW-0472">Membrane</keyword>
<keyword evidence="2 7" id="KW-0999">Mitochondrion inner membrane</keyword>
<evidence type="ECO:0000256" key="5">
    <source>
        <dbReference type="ARBA" id="ARBA00023239"/>
    </source>
</evidence>
<dbReference type="Proteomes" id="UP000789572">
    <property type="component" value="Unassembled WGS sequence"/>
</dbReference>
<comment type="subcellular location">
    <subcellularLocation>
        <location evidence="7">Mitochondrion inner membrane</location>
        <topology evidence="7">Peripheral membrane protein</topology>
        <orientation evidence="7">Matrix side</orientation>
    </subcellularLocation>
</comment>
<dbReference type="InterPro" id="IPR007715">
    <property type="entry name" value="Coq4"/>
</dbReference>
<feature type="binding site" evidence="7">
    <location>
        <position position="98"/>
    </location>
    <ligand>
        <name>Zn(2+)</name>
        <dbReference type="ChEBI" id="CHEBI:29105"/>
    </ligand>
</feature>
<keyword evidence="3 7" id="KW-0496">Mitochondrion</keyword>
<dbReference type="OrthoDB" id="4249at2759"/>
<comment type="pathway">
    <text evidence="7">Cofactor biosynthesis; ubiquinone biosynthesis.</text>
</comment>
<feature type="binding site" evidence="7">
    <location>
        <position position="99"/>
    </location>
    <ligand>
        <name>Zn(2+)</name>
        <dbReference type="ChEBI" id="CHEBI:29105"/>
    </ligand>
</feature>
<keyword evidence="5 7" id="KW-0456">Lyase</keyword>
<dbReference type="GO" id="GO:0031314">
    <property type="term" value="C:extrinsic component of mitochondrial inner membrane"/>
    <property type="evidence" value="ECO:0007669"/>
    <property type="project" value="UniProtKB-UniRule"/>
</dbReference>
<evidence type="ECO:0000256" key="2">
    <source>
        <dbReference type="ARBA" id="ARBA00022792"/>
    </source>
</evidence>
<evidence type="ECO:0000256" key="7">
    <source>
        <dbReference type="HAMAP-Rule" id="MF_03111"/>
    </source>
</evidence>
<keyword evidence="1 7" id="KW-0831">Ubiquinone biosynthesis</keyword>
<reference evidence="8" key="1">
    <citation type="submission" date="2021-06" db="EMBL/GenBank/DDBJ databases">
        <authorList>
            <person name="Kallberg Y."/>
            <person name="Tangrot J."/>
            <person name="Rosling A."/>
        </authorList>
    </citation>
    <scope>NUCLEOTIDE SEQUENCE</scope>
    <source>
        <strain evidence="8">IA702</strain>
    </source>
</reference>
<dbReference type="GO" id="GO:0120539">
    <property type="term" value="F:4-hydroxy-3-methoxy-5-polyprenylbenzoate decarboxylase activity"/>
    <property type="evidence" value="ECO:0007669"/>
    <property type="project" value="UniProtKB-EC"/>
</dbReference>
<comment type="similarity">
    <text evidence="7">Belongs to the COQ4 family.</text>
</comment>
<evidence type="ECO:0000256" key="6">
    <source>
        <dbReference type="ARBA" id="ARBA00081568"/>
    </source>
</evidence>
<keyword evidence="9" id="KW-1185">Reference proteome</keyword>
<sequence length="193" mass="22469">MVAALGETTSMLPPFALVSLRDKMLKDKTGRRILRDKPVINSSTVDIVALRRLPDGSFGREYVRFLDDQKVSPDTRVKVHFIDDEELAYVMQRFRECHDFFHTLTNLPTTVEAELALKWFEMMQTGLPVATISSFFGHFSLTHEERKRLFEKYVPWALQCGLQSKLLLNVYFEECWDMKLDHLRKDLGILAIK</sequence>
<evidence type="ECO:0000313" key="9">
    <source>
        <dbReference type="Proteomes" id="UP000789572"/>
    </source>
</evidence>
<dbReference type="Pfam" id="PF05019">
    <property type="entry name" value="Coq4"/>
    <property type="match status" value="1"/>
</dbReference>
<feature type="binding site" evidence="7">
    <location>
        <position position="114"/>
    </location>
    <ligand>
        <name>Zn(2+)</name>
        <dbReference type="ChEBI" id="CHEBI:29105"/>
    </ligand>
</feature>
<dbReference type="GO" id="GO:0008270">
    <property type="term" value="F:zinc ion binding"/>
    <property type="evidence" value="ECO:0007669"/>
    <property type="project" value="UniProtKB-UniRule"/>
</dbReference>
<dbReference type="PANTHER" id="PTHR12922">
    <property type="entry name" value="UBIQUINONE BIOSYNTHESIS PROTEIN"/>
    <property type="match status" value="1"/>
</dbReference>
<comment type="caution">
    <text evidence="8">The sequence shown here is derived from an EMBL/GenBank/DDBJ whole genome shotgun (WGS) entry which is preliminary data.</text>
</comment>
<evidence type="ECO:0000256" key="4">
    <source>
        <dbReference type="ARBA" id="ARBA00023136"/>
    </source>
</evidence>
<evidence type="ECO:0000256" key="3">
    <source>
        <dbReference type="ARBA" id="ARBA00023128"/>
    </source>
</evidence>
<dbReference type="PANTHER" id="PTHR12922:SF7">
    <property type="entry name" value="UBIQUINONE BIOSYNTHESIS PROTEIN COQ4 HOMOLOG, MITOCHONDRIAL"/>
    <property type="match status" value="1"/>
</dbReference>
<comment type="subunit">
    <text evidence="7">Component of a multi-subunit COQ enzyme complex, composed of at least COQ3, COQ4, COQ5, COQ6, COQ7 and COQ9.</text>
</comment>
<evidence type="ECO:0000313" key="8">
    <source>
        <dbReference type="EMBL" id="CAG8457051.1"/>
    </source>
</evidence>
<evidence type="ECO:0000256" key="1">
    <source>
        <dbReference type="ARBA" id="ARBA00022688"/>
    </source>
</evidence>
<keyword evidence="7" id="KW-0479">Metal-binding</keyword>
<feature type="binding site" evidence="7">
    <location>
        <position position="102"/>
    </location>
    <ligand>
        <name>Zn(2+)</name>
        <dbReference type="ChEBI" id="CHEBI:29105"/>
    </ligand>
</feature>
<dbReference type="EMBL" id="CAJVPJ010000018">
    <property type="protein sequence ID" value="CAG8457051.1"/>
    <property type="molecule type" value="Genomic_DNA"/>
</dbReference>
<comment type="function">
    <text evidence="7">Lyase that catalyzes the C1-decarboxylation of 4-hydroxy-3-methoxy-5-(all-trans-polyprenyl)benzoic acid into 2-methoxy-6-(all-trans-polyprenyl)phenol during ubiquinone biosynthesis.</text>
</comment>
<gene>
    <name evidence="7" type="primary">COQ4</name>
    <name evidence="8" type="ORF">POCULU_LOCUS357</name>
</gene>
<dbReference type="InterPro" id="IPR027540">
    <property type="entry name" value="Coq4_euk"/>
</dbReference>
<comment type="cofactor">
    <cofactor evidence="7">
        <name>Zn(2+)</name>
        <dbReference type="ChEBI" id="CHEBI:29105"/>
    </cofactor>
</comment>
<keyword evidence="7" id="KW-0862">Zinc</keyword>
<name>A0A9N8YZ00_9GLOM</name>
<accession>A0A9N8YZ00</accession>
<dbReference type="HAMAP" id="MF_03111">
    <property type="entry name" value="Coq4"/>
    <property type="match status" value="1"/>
</dbReference>